<evidence type="ECO:0000256" key="16">
    <source>
        <dbReference type="RuleBase" id="RU003515"/>
    </source>
</evidence>
<evidence type="ECO:0000256" key="9">
    <source>
        <dbReference type="ARBA" id="ARBA00022722"/>
    </source>
</evidence>
<comment type="function">
    <text evidence="3 14 16">Endonuclease that specifically degrades the RNA of RNA-DNA hybrids.</text>
</comment>
<dbReference type="GO" id="GO:0006298">
    <property type="term" value="P:mismatch repair"/>
    <property type="evidence" value="ECO:0007669"/>
    <property type="project" value="TreeGrafter"/>
</dbReference>
<evidence type="ECO:0000256" key="1">
    <source>
        <dbReference type="ARBA" id="ARBA00000077"/>
    </source>
</evidence>
<dbReference type="InterPro" id="IPR024567">
    <property type="entry name" value="RNase_HII/HIII_dom"/>
</dbReference>
<dbReference type="EC" id="3.1.26.4" evidence="6 14"/>
<dbReference type="PANTHER" id="PTHR10954:SF18">
    <property type="entry name" value="RIBONUCLEASE HII"/>
    <property type="match status" value="1"/>
</dbReference>
<dbReference type="InterPro" id="IPR001352">
    <property type="entry name" value="RNase_HII/HIII"/>
</dbReference>
<comment type="subcellular location">
    <subcellularLocation>
        <location evidence="4 14">Cytoplasm</location>
    </subcellularLocation>
</comment>
<evidence type="ECO:0000256" key="10">
    <source>
        <dbReference type="ARBA" id="ARBA00022723"/>
    </source>
</evidence>
<feature type="binding site" evidence="14 15">
    <location>
        <position position="168"/>
    </location>
    <ligand>
        <name>a divalent metal cation</name>
        <dbReference type="ChEBI" id="CHEBI:60240"/>
    </ligand>
</feature>
<dbReference type="SUPFAM" id="SSF53098">
    <property type="entry name" value="Ribonuclease H-like"/>
    <property type="match status" value="1"/>
</dbReference>
<evidence type="ECO:0000256" key="15">
    <source>
        <dbReference type="PROSITE-ProRule" id="PRU01319"/>
    </source>
</evidence>
<dbReference type="GO" id="GO:0032299">
    <property type="term" value="C:ribonuclease H2 complex"/>
    <property type="evidence" value="ECO:0007669"/>
    <property type="project" value="TreeGrafter"/>
</dbReference>
<keyword evidence="8 14" id="KW-0963">Cytoplasm</keyword>
<dbReference type="GO" id="GO:0003723">
    <property type="term" value="F:RNA binding"/>
    <property type="evidence" value="ECO:0007669"/>
    <property type="project" value="UniProtKB-UniRule"/>
</dbReference>
<evidence type="ECO:0000256" key="7">
    <source>
        <dbReference type="ARBA" id="ARBA00019179"/>
    </source>
</evidence>
<dbReference type="GO" id="GO:0005737">
    <property type="term" value="C:cytoplasm"/>
    <property type="evidence" value="ECO:0007669"/>
    <property type="project" value="UniProtKB-SubCell"/>
</dbReference>
<keyword evidence="10 14" id="KW-0479">Metal-binding</keyword>
<dbReference type="Gene3D" id="3.30.420.10">
    <property type="entry name" value="Ribonuclease H-like superfamily/Ribonuclease H"/>
    <property type="match status" value="1"/>
</dbReference>
<feature type="coiled-coil region" evidence="17">
    <location>
        <begin position="30"/>
        <end position="57"/>
    </location>
</feature>
<evidence type="ECO:0000256" key="5">
    <source>
        <dbReference type="ARBA" id="ARBA00007383"/>
    </source>
</evidence>
<evidence type="ECO:0000256" key="12">
    <source>
        <dbReference type="ARBA" id="ARBA00022801"/>
    </source>
</evidence>
<keyword evidence="11 14" id="KW-0255">Endonuclease</keyword>
<evidence type="ECO:0000256" key="14">
    <source>
        <dbReference type="HAMAP-Rule" id="MF_00052"/>
    </source>
</evidence>
<keyword evidence="20" id="KW-1185">Reference proteome</keyword>
<protein>
    <recommendedName>
        <fullName evidence="7 14">Ribonuclease HII</fullName>
        <shortName evidence="14">RNase HII</shortName>
        <ecNumber evidence="6 14">3.1.26.4</ecNumber>
    </recommendedName>
</protein>
<keyword evidence="17" id="KW-0175">Coiled coil</keyword>
<dbReference type="Proteomes" id="UP000076865">
    <property type="component" value="Chromosome"/>
</dbReference>
<dbReference type="NCBIfam" id="NF000595">
    <property type="entry name" value="PRK00015.1-3"/>
    <property type="match status" value="1"/>
</dbReference>
<evidence type="ECO:0000256" key="4">
    <source>
        <dbReference type="ARBA" id="ARBA00004496"/>
    </source>
</evidence>
<dbReference type="InterPro" id="IPR012337">
    <property type="entry name" value="RNaseH-like_sf"/>
</dbReference>
<evidence type="ECO:0000256" key="8">
    <source>
        <dbReference type="ARBA" id="ARBA00022490"/>
    </source>
</evidence>
<dbReference type="PANTHER" id="PTHR10954">
    <property type="entry name" value="RIBONUCLEASE H2 SUBUNIT A"/>
    <property type="match status" value="1"/>
</dbReference>
<sequence>MKRTVKEIEQLLRTIDEQHPLFQEIALDDRKSVQKLLARFRKQKEHAEKERMQWQQMSQHEESLYAKGMTFIAGIDEAGRGPLAGPVVASAVILPPDVYLPGLNDSKKLSETKREALFEQIRASAISIGIGIVSAKEIDELNIYQAAKKAMVKAVEQLFPQPDYLLIDAMELPLAIPQQSLIKGDANSVSIAAASVVAKVTRDAIMKQLGEQYPQYGFEKHMGYGTEHHLQAIRTYGVTEHHRRSFSPVKELL</sequence>
<dbReference type="CDD" id="cd07182">
    <property type="entry name" value="RNase_HII_bacteria_HII_like"/>
    <property type="match status" value="1"/>
</dbReference>
<evidence type="ECO:0000313" key="19">
    <source>
        <dbReference type="EMBL" id="ANB60951.1"/>
    </source>
</evidence>
<comment type="similarity">
    <text evidence="5 14 16">Belongs to the RNase HII family.</text>
</comment>
<dbReference type="KEGG" id="aamy:GFC30_1498"/>
<evidence type="ECO:0000256" key="6">
    <source>
        <dbReference type="ARBA" id="ARBA00012180"/>
    </source>
</evidence>
<feature type="binding site" evidence="14 15">
    <location>
        <position position="76"/>
    </location>
    <ligand>
        <name>a divalent metal cation</name>
        <dbReference type="ChEBI" id="CHEBI:60240"/>
    </ligand>
</feature>
<keyword evidence="13 14" id="KW-0464">Manganese</keyword>
<evidence type="ECO:0000256" key="13">
    <source>
        <dbReference type="ARBA" id="ARBA00023211"/>
    </source>
</evidence>
<name>A0A160F4J7_9BACL</name>
<evidence type="ECO:0000256" key="17">
    <source>
        <dbReference type="SAM" id="Coils"/>
    </source>
</evidence>
<dbReference type="EMBL" id="CP015438">
    <property type="protein sequence ID" value="ANB60951.1"/>
    <property type="molecule type" value="Genomic_DNA"/>
</dbReference>
<gene>
    <name evidence="14" type="primary">rnhB</name>
    <name evidence="19" type="ORF">GFC30_1498</name>
</gene>
<dbReference type="PROSITE" id="PS51975">
    <property type="entry name" value="RNASE_H_2"/>
    <property type="match status" value="1"/>
</dbReference>
<dbReference type="GO" id="GO:0030145">
    <property type="term" value="F:manganese ion binding"/>
    <property type="evidence" value="ECO:0007669"/>
    <property type="project" value="UniProtKB-UniRule"/>
</dbReference>
<dbReference type="NCBIfam" id="NF000594">
    <property type="entry name" value="PRK00015.1-1"/>
    <property type="match status" value="1"/>
</dbReference>
<dbReference type="GO" id="GO:0004523">
    <property type="term" value="F:RNA-DNA hybrid ribonuclease activity"/>
    <property type="evidence" value="ECO:0007669"/>
    <property type="project" value="UniProtKB-UniRule"/>
</dbReference>
<evidence type="ECO:0000256" key="3">
    <source>
        <dbReference type="ARBA" id="ARBA00004065"/>
    </source>
</evidence>
<organism evidence="19 20">
    <name type="scientific">Anoxybacteroides amylolyticum</name>
    <dbReference type="NCBI Taxonomy" id="294699"/>
    <lineage>
        <taxon>Bacteria</taxon>
        <taxon>Bacillati</taxon>
        <taxon>Bacillota</taxon>
        <taxon>Bacilli</taxon>
        <taxon>Bacillales</taxon>
        <taxon>Anoxybacillaceae</taxon>
        <taxon>Anoxybacteroides</taxon>
    </lineage>
</organism>
<accession>A0A160F4J7</accession>
<proteinExistence type="inferred from homology"/>
<evidence type="ECO:0000259" key="18">
    <source>
        <dbReference type="PROSITE" id="PS51975"/>
    </source>
</evidence>
<evidence type="ECO:0000256" key="2">
    <source>
        <dbReference type="ARBA" id="ARBA00001946"/>
    </source>
</evidence>
<comment type="cofactor">
    <cofactor evidence="14 15">
        <name>Mn(2+)</name>
        <dbReference type="ChEBI" id="CHEBI:29035"/>
    </cofactor>
    <cofactor evidence="14 15">
        <name>Mg(2+)</name>
        <dbReference type="ChEBI" id="CHEBI:18420"/>
    </cofactor>
    <text evidence="14 15">Manganese or magnesium. Binds 1 divalent metal ion per monomer in the absence of substrate. May bind a second metal ion after substrate binding.</text>
</comment>
<dbReference type="GO" id="GO:0043137">
    <property type="term" value="P:DNA replication, removal of RNA primer"/>
    <property type="evidence" value="ECO:0007669"/>
    <property type="project" value="TreeGrafter"/>
</dbReference>
<dbReference type="InterPro" id="IPR036397">
    <property type="entry name" value="RNaseH_sf"/>
</dbReference>
<reference evidence="19 20" key="1">
    <citation type="journal article" date="2006" name="Syst. Appl. Microbiol.">
        <title>Anoxybacillus amylolyticus sp. nov., a thermophilic amylase producing bacterium isolated from Mount Rittmann (Antarctica).</title>
        <authorList>
            <person name="Poli A."/>
            <person name="Esposito E."/>
            <person name="Lama L."/>
            <person name="Orlando P."/>
            <person name="Nicolaus G."/>
            <person name="de Appolonia F."/>
            <person name="Gambacorta A."/>
            <person name="Nicolaus B."/>
        </authorList>
    </citation>
    <scope>NUCLEOTIDE SEQUENCE [LARGE SCALE GENOMIC DNA]</scope>
    <source>
        <strain evidence="19 20">DSM 15939</strain>
    </source>
</reference>
<keyword evidence="9 14" id="KW-0540">Nuclease</keyword>
<dbReference type="AlphaFoldDB" id="A0A160F4J7"/>
<dbReference type="InterPro" id="IPR022898">
    <property type="entry name" value="RNase_HII"/>
</dbReference>
<evidence type="ECO:0000256" key="11">
    <source>
        <dbReference type="ARBA" id="ARBA00022759"/>
    </source>
</evidence>
<feature type="binding site" evidence="14 15">
    <location>
        <position position="77"/>
    </location>
    <ligand>
        <name>a divalent metal cation</name>
        <dbReference type="ChEBI" id="CHEBI:60240"/>
    </ligand>
</feature>
<keyword evidence="12 14" id="KW-0378">Hydrolase</keyword>
<dbReference type="Pfam" id="PF01351">
    <property type="entry name" value="RNase_HII"/>
    <property type="match status" value="1"/>
</dbReference>
<dbReference type="FunFam" id="3.30.420.10:FF:000006">
    <property type="entry name" value="Ribonuclease HII"/>
    <property type="match status" value="1"/>
</dbReference>
<comment type="catalytic activity">
    <reaction evidence="1 14 15 16">
        <text>Endonucleolytic cleavage to 5'-phosphomonoester.</text>
        <dbReference type="EC" id="3.1.26.4"/>
    </reaction>
</comment>
<evidence type="ECO:0000313" key="20">
    <source>
        <dbReference type="Proteomes" id="UP000076865"/>
    </source>
</evidence>
<feature type="domain" description="RNase H type-2" evidence="18">
    <location>
        <begin position="70"/>
        <end position="253"/>
    </location>
</feature>
<dbReference type="HAMAP" id="MF_00052_B">
    <property type="entry name" value="RNase_HII_B"/>
    <property type="match status" value="1"/>
</dbReference>
<comment type="cofactor">
    <cofactor evidence="2">
        <name>Mg(2+)</name>
        <dbReference type="ChEBI" id="CHEBI:18420"/>
    </cofactor>
</comment>
<dbReference type="PATRIC" id="fig|294699.3.peg.1519"/>